<sequence>MDPANREYLTSQAIRVECESLATDAIRISVIEGSGHVCPGKLNRPPLPSGDKRRMWCSSCVRVPVLNWSILNLAFDPHRHWKCEQIVEVWVVVCVMYDGGACGYCVVLRVAVKKLVITCKRRSLLYCVIDSLKKSHGRTMLPSKMDSLLFQAIACRCFSMENGVYMRSHAVPPVVDYA</sequence>
<name>A0ABY9DHA1_VITVI</name>
<evidence type="ECO:0000313" key="2">
    <source>
        <dbReference type="Proteomes" id="UP001227230"/>
    </source>
</evidence>
<keyword evidence="2" id="KW-1185">Reference proteome</keyword>
<organism evidence="1 2">
    <name type="scientific">Vitis vinifera</name>
    <name type="common">Grape</name>
    <dbReference type="NCBI Taxonomy" id="29760"/>
    <lineage>
        <taxon>Eukaryota</taxon>
        <taxon>Viridiplantae</taxon>
        <taxon>Streptophyta</taxon>
        <taxon>Embryophyta</taxon>
        <taxon>Tracheophyta</taxon>
        <taxon>Spermatophyta</taxon>
        <taxon>Magnoliopsida</taxon>
        <taxon>eudicotyledons</taxon>
        <taxon>Gunneridae</taxon>
        <taxon>Pentapetalae</taxon>
        <taxon>rosids</taxon>
        <taxon>Vitales</taxon>
        <taxon>Vitaceae</taxon>
        <taxon>Viteae</taxon>
        <taxon>Vitis</taxon>
    </lineage>
</organism>
<reference evidence="1 2" key="1">
    <citation type="journal article" date="2023" name="Hortic Res">
        <title>The complete reference genome for grapevine (Vitis vinifera L.) genetics and breeding.</title>
        <authorList>
            <person name="Shi X."/>
            <person name="Cao S."/>
            <person name="Wang X."/>
            <person name="Huang S."/>
            <person name="Wang Y."/>
            <person name="Liu Z."/>
            <person name="Liu W."/>
            <person name="Leng X."/>
            <person name="Peng Y."/>
            <person name="Wang N."/>
            <person name="Wang Y."/>
            <person name="Ma Z."/>
            <person name="Xu X."/>
            <person name="Zhang F."/>
            <person name="Xue H."/>
            <person name="Zhong H."/>
            <person name="Wang Y."/>
            <person name="Zhang K."/>
            <person name="Velt A."/>
            <person name="Avia K."/>
            <person name="Holtgrawe D."/>
            <person name="Grimplet J."/>
            <person name="Matus J.T."/>
            <person name="Ware D."/>
            <person name="Wu X."/>
            <person name="Wang H."/>
            <person name="Liu C."/>
            <person name="Fang Y."/>
            <person name="Rustenholz C."/>
            <person name="Cheng Z."/>
            <person name="Xiao H."/>
            <person name="Zhou Y."/>
        </authorList>
    </citation>
    <scope>NUCLEOTIDE SEQUENCE [LARGE SCALE GENOMIC DNA]</scope>
    <source>
        <strain evidence="2">cv. Pinot noir / PN40024</strain>
        <tissue evidence="1">Leaf</tissue>
    </source>
</reference>
<evidence type="ECO:0000313" key="1">
    <source>
        <dbReference type="EMBL" id="WKA07069.1"/>
    </source>
</evidence>
<proteinExistence type="predicted"/>
<gene>
    <name evidence="1" type="ORF">VitviT2T_024936</name>
</gene>
<protein>
    <submittedName>
        <fullName evidence="1">Uncharacterized protein</fullName>
    </submittedName>
</protein>
<accession>A0ABY9DHA1</accession>
<dbReference type="Proteomes" id="UP001227230">
    <property type="component" value="Chromosome 16"/>
</dbReference>
<dbReference type="EMBL" id="CP126663">
    <property type="protein sequence ID" value="WKA07069.1"/>
    <property type="molecule type" value="Genomic_DNA"/>
</dbReference>